<evidence type="ECO:0000313" key="3">
    <source>
        <dbReference type="Proteomes" id="UP000284403"/>
    </source>
</evidence>
<dbReference type="AlphaFoldDB" id="A0A422NJU3"/>
<organism evidence="2 3">
    <name type="scientific">Trypanosoma conorhini</name>
    <dbReference type="NCBI Taxonomy" id="83891"/>
    <lineage>
        <taxon>Eukaryota</taxon>
        <taxon>Discoba</taxon>
        <taxon>Euglenozoa</taxon>
        <taxon>Kinetoplastea</taxon>
        <taxon>Metakinetoplastina</taxon>
        <taxon>Trypanosomatida</taxon>
        <taxon>Trypanosomatidae</taxon>
        <taxon>Trypanosoma</taxon>
    </lineage>
</organism>
<dbReference type="EMBL" id="MKKU01000623">
    <property type="protein sequence ID" value="RNF05778.1"/>
    <property type="molecule type" value="Genomic_DNA"/>
</dbReference>
<evidence type="ECO:0000313" key="2">
    <source>
        <dbReference type="EMBL" id="RNF05778.1"/>
    </source>
</evidence>
<dbReference type="GeneID" id="40321336"/>
<proteinExistence type="predicted"/>
<keyword evidence="3" id="KW-1185">Reference proteome</keyword>
<sequence>MPHECTPRSFTPTRTKSLRRRFFCGWLAGCGSCAPMADAPSDALTTSTRKRIPSSSLHAPQMSQLQPITSPKFERSSAVEQLVHSRCRVLGVPGRHPQTRLLVLPRDQRNTKAPLPVPH</sequence>
<protein>
    <submittedName>
        <fullName evidence="2">Uncharacterized protein</fullName>
    </submittedName>
</protein>
<comment type="caution">
    <text evidence="2">The sequence shown here is derived from an EMBL/GenBank/DDBJ whole genome shotgun (WGS) entry which is preliminary data.</text>
</comment>
<gene>
    <name evidence="2" type="ORF">Tco025E_07725</name>
</gene>
<dbReference type="Proteomes" id="UP000284403">
    <property type="component" value="Unassembled WGS sequence"/>
</dbReference>
<accession>A0A422NJU3</accession>
<name>A0A422NJU3_9TRYP</name>
<dbReference type="RefSeq" id="XP_029225319.1">
    <property type="nucleotide sequence ID" value="XM_029374584.1"/>
</dbReference>
<feature type="compositionally biased region" description="Polar residues" evidence="1">
    <location>
        <begin position="43"/>
        <end position="64"/>
    </location>
</feature>
<evidence type="ECO:0000256" key="1">
    <source>
        <dbReference type="SAM" id="MobiDB-lite"/>
    </source>
</evidence>
<feature type="region of interest" description="Disordered" evidence="1">
    <location>
        <begin position="40"/>
        <end position="64"/>
    </location>
</feature>
<reference evidence="2 3" key="1">
    <citation type="journal article" date="2018" name="BMC Genomics">
        <title>Genomic comparison of Trypanosoma conorhini and Trypanosoma rangeli to Trypanosoma cruzi strains of high and low virulence.</title>
        <authorList>
            <person name="Bradwell K.R."/>
            <person name="Koparde V.N."/>
            <person name="Matveyev A.V."/>
            <person name="Serrano M.G."/>
            <person name="Alves J.M."/>
            <person name="Parikh H."/>
            <person name="Huang B."/>
            <person name="Lee V."/>
            <person name="Espinosa-Alvarez O."/>
            <person name="Ortiz P.A."/>
            <person name="Costa-Martins A.G."/>
            <person name="Teixeira M.M."/>
            <person name="Buck G.A."/>
        </authorList>
    </citation>
    <scope>NUCLEOTIDE SEQUENCE [LARGE SCALE GENOMIC DNA]</scope>
    <source>
        <strain evidence="2 3">025E</strain>
    </source>
</reference>